<dbReference type="PANTHER" id="PTHR34387">
    <property type="entry name" value="SLR1258 PROTEIN"/>
    <property type="match status" value="1"/>
</dbReference>
<dbReference type="AlphaFoldDB" id="A0A923RFG9"/>
<proteinExistence type="predicted"/>
<reference evidence="1" key="1">
    <citation type="submission" date="2020-08" db="EMBL/GenBank/DDBJ databases">
        <title>Genome public.</title>
        <authorList>
            <person name="Liu C."/>
            <person name="Sun Q."/>
        </authorList>
    </citation>
    <scope>NUCLEOTIDE SEQUENCE</scope>
    <source>
        <strain evidence="1">BX22</strain>
    </source>
</reference>
<dbReference type="PANTHER" id="PTHR34387:SF2">
    <property type="entry name" value="SLR1258 PROTEIN"/>
    <property type="match status" value="1"/>
</dbReference>
<dbReference type="Gene3D" id="3.30.70.2970">
    <property type="entry name" value="Protein of unknown function (DUF541), domain 2"/>
    <property type="match status" value="1"/>
</dbReference>
<dbReference type="Pfam" id="PF04402">
    <property type="entry name" value="SIMPL"/>
    <property type="match status" value="1"/>
</dbReference>
<evidence type="ECO:0000313" key="1">
    <source>
        <dbReference type="EMBL" id="MBC5635436.1"/>
    </source>
</evidence>
<sequence>MYYHTNYQNRGTIPTRQTENKVKVVGEGSVFATPDHATILLGVITEDEQLQEAQQANAQRTTNVINALVNAGISRENIQTSDFRVDIQYDYQDGTQVFRGYRVSNLLTIKIEHIERVGEIVDIAMENGANTVRNIALRVGNEQRYYQQALASAIRNAQEKAATIAETLGVSIPQTPTQLKELTSHAPETPRPYVLGVATDSAVTTPIEAGQNQITAFVEATFHY</sequence>
<comment type="caution">
    <text evidence="1">The sequence shown here is derived from an EMBL/GenBank/DDBJ whole genome shotgun (WGS) entry which is preliminary data.</text>
</comment>
<organism evidence="1 2">
    <name type="scientific">Ornithinibacillus hominis</name>
    <dbReference type="NCBI Taxonomy" id="2763055"/>
    <lineage>
        <taxon>Bacteria</taxon>
        <taxon>Bacillati</taxon>
        <taxon>Bacillota</taxon>
        <taxon>Bacilli</taxon>
        <taxon>Bacillales</taxon>
        <taxon>Bacillaceae</taxon>
        <taxon>Ornithinibacillus</taxon>
    </lineage>
</organism>
<protein>
    <submittedName>
        <fullName evidence="1">SIMPL domain-containing protein</fullName>
    </submittedName>
</protein>
<gene>
    <name evidence="1" type="ORF">H8S33_01235</name>
</gene>
<evidence type="ECO:0000313" key="2">
    <source>
        <dbReference type="Proteomes" id="UP000637359"/>
    </source>
</evidence>
<name>A0A923RFG9_9BACI</name>
<accession>A0A923RFG9</accession>
<dbReference type="GO" id="GO:0006974">
    <property type="term" value="P:DNA damage response"/>
    <property type="evidence" value="ECO:0007669"/>
    <property type="project" value="TreeGrafter"/>
</dbReference>
<dbReference type="InterPro" id="IPR007497">
    <property type="entry name" value="SIMPL/DUF541"/>
</dbReference>
<dbReference type="Proteomes" id="UP000637359">
    <property type="component" value="Unassembled WGS sequence"/>
</dbReference>
<dbReference type="Gene3D" id="3.30.110.170">
    <property type="entry name" value="Protein of unknown function (DUF541), domain 1"/>
    <property type="match status" value="1"/>
</dbReference>
<dbReference type="RefSeq" id="WP_186868141.1">
    <property type="nucleotide sequence ID" value="NZ_JACOOL010000001.1"/>
</dbReference>
<keyword evidence="2" id="KW-1185">Reference proteome</keyword>
<dbReference type="EMBL" id="JACOOL010000001">
    <property type="protein sequence ID" value="MBC5635436.1"/>
    <property type="molecule type" value="Genomic_DNA"/>
</dbReference>
<dbReference type="InterPro" id="IPR052022">
    <property type="entry name" value="26kDa_periplasmic_antigen"/>
</dbReference>